<evidence type="ECO:0000256" key="1">
    <source>
        <dbReference type="SAM" id="SignalP"/>
    </source>
</evidence>
<feature type="signal peptide" evidence="1">
    <location>
        <begin position="1"/>
        <end position="18"/>
    </location>
</feature>
<feature type="chain" id="PRO_5001830862" evidence="1">
    <location>
        <begin position="19"/>
        <end position="65"/>
    </location>
</feature>
<keyword evidence="1" id="KW-0732">Signal</keyword>
<feature type="non-terminal residue" evidence="2">
    <location>
        <position position="1"/>
    </location>
</feature>
<feature type="non-terminal residue" evidence="2">
    <location>
        <position position="65"/>
    </location>
</feature>
<evidence type="ECO:0000313" key="2">
    <source>
        <dbReference type="EMBL" id="KFM81215.1"/>
    </source>
</evidence>
<protein>
    <submittedName>
        <fullName evidence="2">Uncharacterized protein</fullName>
    </submittedName>
</protein>
<gene>
    <name evidence="2" type="ORF">X975_08124</name>
</gene>
<dbReference type="AlphaFoldDB" id="A0A087UV26"/>
<evidence type="ECO:0000313" key="3">
    <source>
        <dbReference type="Proteomes" id="UP000054359"/>
    </source>
</evidence>
<keyword evidence="3" id="KW-1185">Reference proteome</keyword>
<organism evidence="2 3">
    <name type="scientific">Stegodyphus mimosarum</name>
    <name type="common">African social velvet spider</name>
    <dbReference type="NCBI Taxonomy" id="407821"/>
    <lineage>
        <taxon>Eukaryota</taxon>
        <taxon>Metazoa</taxon>
        <taxon>Ecdysozoa</taxon>
        <taxon>Arthropoda</taxon>
        <taxon>Chelicerata</taxon>
        <taxon>Arachnida</taxon>
        <taxon>Araneae</taxon>
        <taxon>Araneomorphae</taxon>
        <taxon>Entelegynae</taxon>
        <taxon>Eresoidea</taxon>
        <taxon>Eresidae</taxon>
        <taxon>Stegodyphus</taxon>
    </lineage>
</organism>
<dbReference type="EMBL" id="KK121782">
    <property type="protein sequence ID" value="KFM81215.1"/>
    <property type="molecule type" value="Genomic_DNA"/>
</dbReference>
<reference evidence="2 3" key="1">
    <citation type="submission" date="2013-11" db="EMBL/GenBank/DDBJ databases">
        <title>Genome sequencing of Stegodyphus mimosarum.</title>
        <authorList>
            <person name="Bechsgaard J."/>
        </authorList>
    </citation>
    <scope>NUCLEOTIDE SEQUENCE [LARGE SCALE GENOMIC DNA]</scope>
</reference>
<dbReference type="Proteomes" id="UP000054359">
    <property type="component" value="Unassembled WGS sequence"/>
</dbReference>
<proteinExistence type="predicted"/>
<sequence length="65" mass="7916">VLFYVWAFLLLVTQRLEVKDTSLDSQIICYREFVSVIRRLKAFKYVINISMNILNFVLFQHLRYQ</sequence>
<name>A0A087UV26_STEMI</name>
<accession>A0A087UV26</accession>